<protein>
    <submittedName>
        <fullName evidence="2">Uncharacterized protein</fullName>
    </submittedName>
</protein>
<proteinExistence type="predicted"/>
<sequence>MLLAAWFVVGVVPFVLRTQSFMKFATPNKITENRVISPAVQPETSNMT</sequence>
<reference evidence="2" key="1">
    <citation type="submission" date="2018-10" db="EMBL/GenBank/DDBJ databases">
        <title>Effector identification in a new, highly contiguous assembly of the strawberry crown rot pathogen Phytophthora cactorum.</title>
        <authorList>
            <person name="Armitage A.D."/>
            <person name="Nellist C.F."/>
            <person name="Bates H."/>
            <person name="Vickerstaff R.J."/>
            <person name="Harrison R.J."/>
        </authorList>
    </citation>
    <scope>NUCLEOTIDE SEQUENCE</scope>
    <source>
        <strain evidence="2">4032</strain>
        <strain evidence="3">4040</strain>
        <strain evidence="4">P415</strain>
    </source>
</reference>
<feature type="signal peptide" evidence="1">
    <location>
        <begin position="1"/>
        <end position="17"/>
    </location>
</feature>
<dbReference type="EMBL" id="RCMI01000164">
    <property type="protein sequence ID" value="KAG2928979.1"/>
    <property type="molecule type" value="Genomic_DNA"/>
</dbReference>
<organism evidence="2 5">
    <name type="scientific">Phytophthora cactorum</name>
    <dbReference type="NCBI Taxonomy" id="29920"/>
    <lineage>
        <taxon>Eukaryota</taxon>
        <taxon>Sar</taxon>
        <taxon>Stramenopiles</taxon>
        <taxon>Oomycota</taxon>
        <taxon>Peronosporomycetes</taxon>
        <taxon>Peronosporales</taxon>
        <taxon>Peronosporaceae</taxon>
        <taxon>Phytophthora</taxon>
    </lineage>
</organism>
<dbReference type="EMBL" id="RCMK01000180">
    <property type="protein sequence ID" value="KAG2945527.1"/>
    <property type="molecule type" value="Genomic_DNA"/>
</dbReference>
<feature type="chain" id="PRO_5036275152" evidence="1">
    <location>
        <begin position="18"/>
        <end position="48"/>
    </location>
</feature>
<accession>A0A8T1CPX4</accession>
<dbReference type="Proteomes" id="UP000774804">
    <property type="component" value="Unassembled WGS sequence"/>
</dbReference>
<comment type="caution">
    <text evidence="2">The sequence shown here is derived from an EMBL/GenBank/DDBJ whole genome shotgun (WGS) entry which is preliminary data.</text>
</comment>
<name>A0A8T1CPX4_9STRA</name>
<evidence type="ECO:0000313" key="2">
    <source>
        <dbReference type="EMBL" id="KAG2928979.1"/>
    </source>
</evidence>
<dbReference type="AlphaFoldDB" id="A0A8T1CPX4"/>
<keyword evidence="1" id="KW-0732">Signal</keyword>
<gene>
    <name evidence="2" type="ORF">PC115_g7045</name>
    <name evidence="3" type="ORF">PC117_g8360</name>
    <name evidence="4" type="ORF">PC118_g5027</name>
</gene>
<dbReference type="Proteomes" id="UP000697107">
    <property type="component" value="Unassembled WGS sequence"/>
</dbReference>
<evidence type="ECO:0000256" key="1">
    <source>
        <dbReference type="SAM" id="SignalP"/>
    </source>
</evidence>
<evidence type="ECO:0000313" key="5">
    <source>
        <dbReference type="Proteomes" id="UP000774804"/>
    </source>
</evidence>
<evidence type="ECO:0000313" key="4">
    <source>
        <dbReference type="EMBL" id="KAG2991559.1"/>
    </source>
</evidence>
<dbReference type="Proteomes" id="UP000736787">
    <property type="component" value="Unassembled WGS sequence"/>
</dbReference>
<dbReference type="EMBL" id="RCML01000100">
    <property type="protein sequence ID" value="KAG2991559.1"/>
    <property type="molecule type" value="Genomic_DNA"/>
</dbReference>
<evidence type="ECO:0000313" key="3">
    <source>
        <dbReference type="EMBL" id="KAG2945527.1"/>
    </source>
</evidence>